<dbReference type="GO" id="GO:0004356">
    <property type="term" value="F:glutamine synthetase activity"/>
    <property type="evidence" value="ECO:0007669"/>
    <property type="project" value="InterPro"/>
</dbReference>
<evidence type="ECO:0000256" key="5">
    <source>
        <dbReference type="ARBA" id="ARBA00022840"/>
    </source>
</evidence>
<comment type="cofactor">
    <cofactor evidence="1">
        <name>Mg(2+)</name>
        <dbReference type="ChEBI" id="CHEBI:18420"/>
    </cofactor>
</comment>
<dbReference type="PANTHER" id="PTHR43785">
    <property type="entry name" value="GAMMA-GLUTAMYLPUTRESCINE SYNTHETASE"/>
    <property type="match status" value="1"/>
</dbReference>
<dbReference type="InterPro" id="IPR036651">
    <property type="entry name" value="Gln_synt_N_sf"/>
</dbReference>
<evidence type="ECO:0000256" key="6">
    <source>
        <dbReference type="ARBA" id="ARBA00023231"/>
    </source>
</evidence>
<reference evidence="10 11" key="1">
    <citation type="submission" date="2019-09" db="EMBL/GenBank/DDBJ databases">
        <title>Segnochrobactrum spirostomi gen. nov., sp. nov., isolated from the ciliate Spirostomum cf. yagiui and description of a novel family, Segnochrobactraceae fam. nov. within the order Rhizobiales of the class Alphaproteobacteria.</title>
        <authorList>
            <person name="Akter S."/>
            <person name="Shazib S.U.A."/>
            <person name="Shin M.K."/>
        </authorList>
    </citation>
    <scope>NUCLEOTIDE SEQUENCE [LARGE SCALE GENOMIC DNA]</scope>
    <source>
        <strain evidence="10 11">Sp-1</strain>
    </source>
</reference>
<dbReference type="Gene3D" id="3.30.590.10">
    <property type="entry name" value="Glutamine synthetase/guanido kinase, catalytic domain"/>
    <property type="match status" value="1"/>
</dbReference>
<keyword evidence="5" id="KW-0067">ATP-binding</keyword>
<evidence type="ECO:0000256" key="2">
    <source>
        <dbReference type="ARBA" id="ARBA00003117"/>
    </source>
</evidence>
<dbReference type="SUPFAM" id="SSF55931">
    <property type="entry name" value="Glutamine synthetase/guanido kinase"/>
    <property type="match status" value="1"/>
</dbReference>
<keyword evidence="4" id="KW-0547">Nucleotide-binding</keyword>
<comment type="function">
    <text evidence="2">Catalyzes the ATP-dependent biosynthesis of glutamine from glutamate and ammonia.</text>
</comment>
<keyword evidence="6" id="KW-0535">Nitrogen fixation</keyword>
<dbReference type="EMBL" id="VWNA01000001">
    <property type="protein sequence ID" value="MQT11926.1"/>
    <property type="molecule type" value="Genomic_DNA"/>
</dbReference>
<dbReference type="SMART" id="SM01230">
    <property type="entry name" value="Gln-synt_C"/>
    <property type="match status" value="1"/>
</dbReference>
<dbReference type="InterPro" id="IPR008146">
    <property type="entry name" value="Gln_synth_cat_dom"/>
</dbReference>
<gene>
    <name evidence="10" type="ORF">F0357_04405</name>
</gene>
<dbReference type="InterPro" id="IPR008147">
    <property type="entry name" value="Gln_synt_N"/>
</dbReference>
<evidence type="ECO:0000256" key="4">
    <source>
        <dbReference type="ARBA" id="ARBA00022741"/>
    </source>
</evidence>
<dbReference type="AlphaFoldDB" id="A0A6A7Y003"/>
<dbReference type="InterPro" id="IPR014746">
    <property type="entry name" value="Gln_synth/guanido_kin_cat_dom"/>
</dbReference>
<dbReference type="Pfam" id="PF00120">
    <property type="entry name" value="Gln-synt_C"/>
    <property type="match status" value="1"/>
</dbReference>
<dbReference type="Proteomes" id="UP000332515">
    <property type="component" value="Unassembled WGS sequence"/>
</dbReference>
<accession>A0A6A7Y003</accession>
<evidence type="ECO:0000256" key="3">
    <source>
        <dbReference type="ARBA" id="ARBA00022598"/>
    </source>
</evidence>
<evidence type="ECO:0000313" key="11">
    <source>
        <dbReference type="Proteomes" id="UP000332515"/>
    </source>
</evidence>
<dbReference type="Pfam" id="PF16952">
    <property type="entry name" value="Gln-synt_N_2"/>
    <property type="match status" value="1"/>
</dbReference>
<dbReference type="PANTHER" id="PTHR43785:SF12">
    <property type="entry name" value="TYPE-1 GLUTAMINE SYNTHETASE 2"/>
    <property type="match status" value="1"/>
</dbReference>
<comment type="similarity">
    <text evidence="7 8">Belongs to the glutamine synthetase family.</text>
</comment>
<keyword evidence="3" id="KW-0436">Ligase</keyword>
<evidence type="ECO:0000256" key="8">
    <source>
        <dbReference type="RuleBase" id="RU000384"/>
    </source>
</evidence>
<comment type="caution">
    <text evidence="10">The sequence shown here is derived from an EMBL/GenBank/DDBJ whole genome shotgun (WGS) entry which is preliminary data.</text>
</comment>
<dbReference type="GO" id="GO:0005524">
    <property type="term" value="F:ATP binding"/>
    <property type="evidence" value="ECO:0007669"/>
    <property type="project" value="UniProtKB-KW"/>
</dbReference>
<evidence type="ECO:0000259" key="9">
    <source>
        <dbReference type="PROSITE" id="PS51987"/>
    </source>
</evidence>
<dbReference type="Gene3D" id="3.10.20.70">
    <property type="entry name" value="Glutamine synthetase, N-terminal domain"/>
    <property type="match status" value="1"/>
</dbReference>
<protein>
    <submittedName>
        <fullName evidence="10">Glutamine synthetase</fullName>
    </submittedName>
</protein>
<evidence type="ECO:0000313" key="10">
    <source>
        <dbReference type="EMBL" id="MQT11926.1"/>
    </source>
</evidence>
<organism evidence="10 11">
    <name type="scientific">Segnochrobactrum spirostomi</name>
    <dbReference type="NCBI Taxonomy" id="2608987"/>
    <lineage>
        <taxon>Bacteria</taxon>
        <taxon>Pseudomonadati</taxon>
        <taxon>Pseudomonadota</taxon>
        <taxon>Alphaproteobacteria</taxon>
        <taxon>Hyphomicrobiales</taxon>
        <taxon>Segnochrobactraceae</taxon>
        <taxon>Segnochrobactrum</taxon>
    </lineage>
</organism>
<sequence length="462" mass="49183">MPCRRAPGSGPPFSDPGGRHAVTELTRGHAIDMTAEPIVYLLWNDLVGITRTRGVPKADLETKLETGLGWACAGFALTPFDTIVDNDWGPMDEVRQIPDPRSYFAYQSGVFDEAWEAVICDSKRGPTEDWDCCPRTFFRHALEDLRSDAGLTFVAGVEHEFSLETAVAAEASFSFAAARRANGVLQACAAALRSARLVPETLEPEFGPSQYEISCAPQSGMAAADSAVIARELIRAVATDHSMRASFSPLTASGGAGNGAHVHFSLVDRNGENITHDPSQPLGLSKAAAQFCAGILAHLDALVALTAPSPLSYGRLAPRARGCAYNTIGVQNRDAALRVVPSASNDPVRRRRGFNIEYRPSDGCASPYLVLGALVRAGLDGIKRGLSLPAAVDGNPAAVARAAAALPASLEAALDAFEADDVVSSWFSPRLKATYLALKRFEVARAKEIDEAALIAAYKRAY</sequence>
<name>A0A6A7Y003_9HYPH</name>
<dbReference type="PROSITE" id="PS51987">
    <property type="entry name" value="GS_CATALYTIC"/>
    <property type="match status" value="1"/>
</dbReference>
<keyword evidence="11" id="KW-1185">Reference proteome</keyword>
<evidence type="ECO:0000256" key="1">
    <source>
        <dbReference type="ARBA" id="ARBA00001946"/>
    </source>
</evidence>
<feature type="domain" description="GS catalytic" evidence="9">
    <location>
        <begin position="134"/>
        <end position="462"/>
    </location>
</feature>
<proteinExistence type="inferred from homology"/>
<dbReference type="GO" id="GO:0006542">
    <property type="term" value="P:glutamine biosynthetic process"/>
    <property type="evidence" value="ECO:0007669"/>
    <property type="project" value="InterPro"/>
</dbReference>
<evidence type="ECO:0000256" key="7">
    <source>
        <dbReference type="PROSITE-ProRule" id="PRU01331"/>
    </source>
</evidence>